<keyword evidence="15 18" id="KW-1015">Disulfide bond</keyword>
<sequence>MTKGQIEIGELRHRGRVIIEMYFNRPLTVEVVILDKNDSPPEFKNIQPAYMASEDLAPGQIIARIIAEDPDTIGSIAYSIQSDGSTPFLLDRLTGDLSLKEPLDRETTSEYEVIIRADDGNQFTDVAIVVQVTDTNDNPPVFKESAYSFDVAENAARGSVVGTVEAIDLDWGPNAQLTYTVISDWANDVFSLNPQTGVFTLTARLDYEETPHYILVTQAQDNGHPSLSGTVTIYINVIDLNDNAPVFDPMSFANEILEDVPVGTSVVTVSATDLDSGWNGKLAYTITSGDDDGDFTISPNGTIKTVKLLDREKVPLYNLIVTAKDLAKPPEPRLSSTVQVTIQLKDVNDMAPEFVSSNFTSISENIPLNTVIMTIKAIDKDEGRNGYVEYFMDSSPENNGYFSLGNVDGILRATGKLDRELKSSYTISVKAKDRGDPPQVTSTKIEIKILDENDNSPVFDPKQYSASVPENASIGASVLQVSATDIDEEANGRVRYSIDSGDENRDFSISEDTGIVRVAKNLNFERKARYVLTIRAEDCAKDDVRFDTAELSILLQDINDNPPTFLDSPYLANVMENVIPPNGGYILTVHAYDADSPPFNNQVRYFIKEGDADLFKINASSGQISLLRTLDREAQDEYTLSLVAMDTGSPPLTGSGTVKVIVQDVNDNSPDFERLNYRAHIRENSLPGTLILSPRAIDNDIGNNAKIRYTLLGEKSERFTINSITGDISTNETLDREEWEIYYLIVMAQDSSTTDPRTATANVTIIIEDENDNSPTFSQTIYEVFISEKTKSNDFIFGAKAKDNDIGMNKKIVYDLRGEYKHLFNINPQTGVIKANKDLTKYNDRSRTSNSFNLIIVATDNGIVPRQSTADLILIPKSGKNFPQFSGPNKLTFTFPEDTPEGVLVTRLSASSPKKGALGLLQYSVAGGNVGDALRVEPISGEVFITGKGFDFETMPLYDVWFEVKDSDNPPLKSFIEIEIKVTDANDNAPLIEQILYNATVPEEESPPQSVVKIFAHDDDSDENGRITFRLLNDYEETFVIDSFNGEIYTNIALDREAIPFYEIIVESIDHGVPQLTGTSTVLVTVSDKNDNPPRFTRLFSVNVTENADIGSFVIKVTSSDLDIGPNANATYSFVENPGNKFVIDPLTGNVTVARSLDREIQDEYILKVAAIDGAWRSETPLTITIQDQNDNAPEFEYSYYSFNFPELQKKNSFVGQVIATDKDKQGPNSIISYSLQQTSDLFSIDPATGEILSKFTMNYKRTAVNPSPENTYSVTVVATDNGKPPMSSECLVTINIVDANNNKPQFTSHEKIVPVPFDATVGERIIQLEAKDTLDYGINAEIEYYVFNGNGTSYFSIDKESGWITVSKQFKNVGRFYDIKVKAIDRGVPPQFDETYLIFVITGENIHNPKFTALSYQVIVPENEPVGSTILTLVGSDEDDGPNGIIRYEISSGNEDDVFQIHPKSGKISILRSLDYDEVQEYRLNITARDLGFKPKEATATVTIILTDINDNAPVFNQTRYQAYLPENSPEDTFIFRVQANDIDSPKNAIIRYHIHNPISSLFYINENSGKIYSKTVFDYEEKSVYKLEILAENPDSIMRSTTEVIIHITGVNEFYPKFVQPVFHFDVSESAEVGTKVGVIQATDQDSGDDGVIYYLFVGSSNDKGFSINSQTGVIRVARYLDRETQNRVVLTVLAKNYGSIHGNDTDEAQVIISIQDGNDPPDFLRHYYEATISEGAAIGETVLQVQAVDKDVRPQNNQFSYSIISGNGNHDFKIDPQTGVIEVSRFLDREKLPSYSVIVGAIDTGIPPQTGTATVKITLTDINDNGPIFDTENFDGSVYENEPPNTSITTLSAKDPDLPPNGAPFSYKIIGGKHQSFVKVHKHTGVLLTTKKIDREITPYLEIVIQIEDSGTPVMTSNYTIQVKVLDRNDNPPTPRSVHVLVYAFNDKLPASKIADVKPNDLDTVGDYKCKIIKESTTEYTLSLLTIRKGCDLFTNSVKPGQGYSFSVSGNDGIHKDVVSSVSVEYFSFDNSTVAQSVTLRVINITATDFLRNYYRVLLEVLKIGLKNKEIISLYSINDIKDNLDLTIAIKENDYIWKKENTEMYLISKELEIKKVLKKQVIIPYFPCIKNPCENDGICTDAINVLDDTKITESSTLIVASPIVEHNHECNCNERFVGKNCEKRQDPCSPNPCKFGAVCRKQGHDFMCHCPPRREGKTCEIERDDACSSNPCKNGGSCKESSDRSSFFCLCRPGYRGNQCEGLVDSCRPNPCLYGGICISLKPGYKCSCTNGRYGTHCESSTFGFNELSYMQFPALDASTNDITLIFATTKSDSLLLYNYGAQTGGRSDFIAIELLGGKPVFSFGGARTSITTVAITDTERNLADGKWYKLTATRNGRVISLSIATCTDHGDICTECEPGDKSCYDDDTGQAGTLNFNNEPLLIGGLNKADPVLERPGQIHSDDFVGCMHSITINGRLLNLTNPIKARGVESNCGRSERGACFKNDICGNGECVDRWKTNYCHCGNSLLSPDCSSALQSISLTESGFVIFTISEKHRRMQLLESFYGGNTDWDKKLNKNIGKQVSKANNPVKILSFLFKTHKAFGLLFYAATDKYYTVLELIEGKVSYSSKQNSLINMTQTEQLDVSDGNWHNVTLFGYGRSIKLIVDDKTLGEELDAASVHDFLDPYLTVMSLGGVKSEWISSYQKFEGCLANFTINHEIQPFAGNGSIFKEVTRKGKVISGCHSAFGVGLTQNPDPLSIGITLVISFFIILIVAILVSFVVFRLRKQKKEKNGVPNTKSNVVHSKQNGGPAMLNAPNLIAGTNDNLLNRNMHSNETSLNSYMSENADIMRNVGHIVGPELLSKKYKDREIMNIDPPRPQRPDIIEREVVGKSPALRDDHHVPPPPSTNTSHSHSHDHPSGMDLNSEVPEHYDLENASSIAPSDIDIVYHYKGFREAAGARKYKATPPPIASYHHKHQNPQHRHSPHHSSGYPPRVLPQASQPPPQPRQHQTTPLARLSPSSELSQQPRILTLHDISGKPLQSALLATTSSSGGVGKDALHSNSERSLNSPVMSQLSGQSSSAGRKTPNVSGQATQVSVGSGAVGLTAEEIERMNARQRTSSLVSTLDAVSSSSEAPRSGGVSHHMSHRHHSPPVDNRSSTGSDDESGNDSFTCSEIEYDNNSLSADKPEDVRRSNVSNTNNNKKPILPPPYESFDSSFRGSLSTLVASDDDLAPHLGSALYRQANGSPAPATLGWDYLLNWGPNFESMIGVFKDIAELPDSVNGRNCLDIFGSNCVTPPLLCPNENITFWLYTRENVTEPTEIKSKDLKTIRSAPWVKDAPIKILIHGYTGHRDFSPNTEIRPAYFERLDYNIISVDYNKIALEPCYMQAAGNTELVGMCTAQLIDEMVGEGFQLKDFHVIGFSLGAQVAGYIGNYIQSGKLERITALDPALPLFVTVDKNKKIDATDAKFVDMLHTNSLQKGKLEVGGTVDFFANDGIEQPGCKRTENYTRSGCNHARAPMYYAESITSKTGFYATRCYSWFTHMLGLCGIIGSGEEILFGEYVHRNASGVYFFPTNSDSPYARGPSNSTYLEDEDFNKNSSFLSTLSSFLFG</sequence>
<dbReference type="GO" id="GO:0016298">
    <property type="term" value="F:lipase activity"/>
    <property type="evidence" value="ECO:0007669"/>
    <property type="project" value="InterPro"/>
</dbReference>
<dbReference type="FunFam" id="2.10.25.10:FF:000100">
    <property type="entry name" value="neurogenic locus notch homolog protein 3"/>
    <property type="match status" value="1"/>
</dbReference>
<evidence type="ECO:0000313" key="24">
    <source>
        <dbReference type="EMBL" id="CAK1540531.1"/>
    </source>
</evidence>
<dbReference type="CDD" id="cd00110">
    <property type="entry name" value="LamG"/>
    <property type="match status" value="2"/>
</dbReference>
<feature type="disulfide bond" evidence="18">
    <location>
        <begin position="2213"/>
        <end position="2222"/>
    </location>
</feature>
<dbReference type="Proteomes" id="UP001497472">
    <property type="component" value="Unassembled WGS sequence"/>
</dbReference>
<dbReference type="Gene3D" id="2.60.40.60">
    <property type="entry name" value="Cadherins"/>
    <property type="match status" value="18"/>
</dbReference>
<dbReference type="SMART" id="SM00179">
    <property type="entry name" value="EGF_CA"/>
    <property type="match status" value="3"/>
</dbReference>
<dbReference type="InterPro" id="IPR001881">
    <property type="entry name" value="EGF-like_Ca-bd_dom"/>
</dbReference>
<dbReference type="GO" id="GO:0090251">
    <property type="term" value="P:protein localization involved in establishment of planar polarity"/>
    <property type="evidence" value="ECO:0007669"/>
    <property type="project" value="UniProtKB-ARBA"/>
</dbReference>
<comment type="similarity">
    <text evidence="4">Belongs to the AB hydrolase superfamily. Lipase family.</text>
</comment>
<keyword evidence="12" id="KW-0130">Cell adhesion</keyword>
<feature type="domain" description="Cadherin" evidence="23">
    <location>
        <begin position="1308"/>
        <end position="1412"/>
    </location>
</feature>
<evidence type="ECO:0000256" key="5">
    <source>
        <dbReference type="ARBA" id="ARBA00022475"/>
    </source>
</evidence>
<dbReference type="PANTHER" id="PTHR24025:SF31">
    <property type="entry name" value="NEURAL-CADHERIN"/>
    <property type="match status" value="1"/>
</dbReference>
<keyword evidence="13 20" id="KW-1133">Transmembrane helix</keyword>
<dbReference type="SUPFAM" id="SSF53474">
    <property type="entry name" value="alpha/beta-Hydrolases"/>
    <property type="match status" value="1"/>
</dbReference>
<dbReference type="FunFam" id="2.10.25.10:FF:000594">
    <property type="entry name" value="cadherin-related tumor suppressor"/>
    <property type="match status" value="1"/>
</dbReference>
<feature type="domain" description="Cadherin" evidence="23">
    <location>
        <begin position="460"/>
        <end position="565"/>
    </location>
</feature>
<dbReference type="SUPFAM" id="SSF57196">
    <property type="entry name" value="EGF/Laminin"/>
    <property type="match status" value="2"/>
</dbReference>
<feature type="compositionally biased region" description="Low complexity" evidence="19">
    <location>
        <begin position="3199"/>
        <end position="3209"/>
    </location>
</feature>
<evidence type="ECO:0000259" key="21">
    <source>
        <dbReference type="PROSITE" id="PS50025"/>
    </source>
</evidence>
<dbReference type="GO" id="GO:0035159">
    <property type="term" value="P:regulation of tube length, open tracheal system"/>
    <property type="evidence" value="ECO:0007669"/>
    <property type="project" value="UniProtKB-ARBA"/>
</dbReference>
<dbReference type="Gene3D" id="2.60.120.200">
    <property type="match status" value="2"/>
</dbReference>
<feature type="domain" description="Laminin G" evidence="21">
    <location>
        <begin position="2572"/>
        <end position="2747"/>
    </location>
</feature>
<keyword evidence="5" id="KW-1003">Cell membrane</keyword>
<feature type="region of interest" description="Disordered" evidence="19">
    <location>
        <begin position="3053"/>
        <end position="3100"/>
    </location>
</feature>
<feature type="domain" description="Cadherin" evidence="23">
    <location>
        <begin position="673"/>
        <end position="777"/>
    </location>
</feature>
<feature type="domain" description="EGF-like" evidence="22">
    <location>
        <begin position="2226"/>
        <end position="2264"/>
    </location>
</feature>
<evidence type="ECO:0000313" key="25">
    <source>
        <dbReference type="Proteomes" id="UP001497472"/>
    </source>
</evidence>
<dbReference type="CDD" id="cd11304">
    <property type="entry name" value="Cadherin_repeat"/>
    <property type="match status" value="18"/>
</dbReference>
<evidence type="ECO:0000256" key="20">
    <source>
        <dbReference type="SAM" id="Phobius"/>
    </source>
</evidence>
<dbReference type="GO" id="GO:0016324">
    <property type="term" value="C:apical plasma membrane"/>
    <property type="evidence" value="ECO:0007669"/>
    <property type="project" value="UniProtKB-SubCell"/>
</dbReference>
<dbReference type="FunFam" id="2.60.40.60:FF:000080">
    <property type="entry name" value="FAT atypical cadherin 1"/>
    <property type="match status" value="2"/>
</dbReference>
<feature type="domain" description="Cadherin" evidence="23">
    <location>
        <begin position="1518"/>
        <end position="1620"/>
    </location>
</feature>
<evidence type="ECO:0000256" key="2">
    <source>
        <dbReference type="ARBA" id="ARBA00004251"/>
    </source>
</evidence>
<dbReference type="InterPro" id="IPR029058">
    <property type="entry name" value="AB_hydrolase_fold"/>
</dbReference>
<dbReference type="GO" id="GO:0016327">
    <property type="term" value="C:apicolateral plasma membrane"/>
    <property type="evidence" value="ECO:0007669"/>
    <property type="project" value="UniProtKB-ARBA"/>
</dbReference>
<dbReference type="FunFam" id="2.60.40.60:FF:000106">
    <property type="entry name" value="FAT atypical cadherin 4"/>
    <property type="match status" value="1"/>
</dbReference>
<dbReference type="SMART" id="SM00112">
    <property type="entry name" value="CA"/>
    <property type="match status" value="18"/>
</dbReference>
<evidence type="ECO:0000256" key="19">
    <source>
        <dbReference type="SAM" id="MobiDB-lite"/>
    </source>
</evidence>
<proteinExistence type="inferred from homology"/>
<dbReference type="FunFam" id="2.60.40.60:FF:000101">
    <property type="entry name" value="FAT atypical cadherin 4"/>
    <property type="match status" value="1"/>
</dbReference>
<evidence type="ECO:0000256" key="6">
    <source>
        <dbReference type="ARBA" id="ARBA00022525"/>
    </source>
</evidence>
<feature type="domain" description="Cadherin" evidence="23">
    <location>
        <begin position="1197"/>
        <end position="1307"/>
    </location>
</feature>
<dbReference type="FunFam" id="2.60.40.60:FF:000033">
    <property type="entry name" value="FAT atypical cadherin 1"/>
    <property type="match status" value="2"/>
</dbReference>
<dbReference type="FunFam" id="2.60.120.200:FF:000207">
    <property type="entry name" value="Cadherin-related tumor suppressor"/>
    <property type="match status" value="1"/>
</dbReference>
<dbReference type="GO" id="GO:0048638">
    <property type="term" value="P:regulation of developmental growth"/>
    <property type="evidence" value="ECO:0007669"/>
    <property type="project" value="UniProtKB-ARBA"/>
</dbReference>
<dbReference type="Pfam" id="PF00028">
    <property type="entry name" value="Cadherin"/>
    <property type="match status" value="18"/>
</dbReference>
<feature type="domain" description="Cadherin" evidence="23">
    <location>
        <begin position="1413"/>
        <end position="1517"/>
    </location>
</feature>
<comment type="subcellular location">
    <subcellularLocation>
        <location evidence="1">Apical cell membrane</location>
    </subcellularLocation>
    <subcellularLocation>
        <location evidence="2">Cell membrane</location>
        <topology evidence="2">Single-pass type I membrane protein</topology>
    </subcellularLocation>
    <subcellularLocation>
        <location evidence="3">Secreted</location>
    </subcellularLocation>
</comment>
<dbReference type="SUPFAM" id="SSF49313">
    <property type="entry name" value="Cadherin-like"/>
    <property type="match status" value="18"/>
</dbReference>
<feature type="disulfide bond" evidence="18">
    <location>
        <begin position="2235"/>
        <end position="2252"/>
    </location>
</feature>
<feature type="compositionally biased region" description="Polar residues" evidence="19">
    <location>
        <begin position="3069"/>
        <end position="3100"/>
    </location>
</feature>
<feature type="domain" description="Cadherin" evidence="23">
    <location>
        <begin position="54"/>
        <end position="142"/>
    </location>
</feature>
<dbReference type="FunFam" id="2.60.40.60:FF:000039">
    <property type="entry name" value="FAT atypical cadherin 3"/>
    <property type="match status" value="1"/>
</dbReference>
<feature type="domain" description="Cadherin" evidence="23">
    <location>
        <begin position="354"/>
        <end position="459"/>
    </location>
</feature>
<dbReference type="Pfam" id="PF00151">
    <property type="entry name" value="Lipase"/>
    <property type="match status" value="1"/>
</dbReference>
<dbReference type="GO" id="GO:0042067">
    <property type="term" value="P:establishment of ommatidial planar polarity"/>
    <property type="evidence" value="ECO:0007669"/>
    <property type="project" value="UniProtKB-ARBA"/>
</dbReference>
<dbReference type="PANTHER" id="PTHR24025">
    <property type="entry name" value="DESMOGLEIN FAMILY MEMBER"/>
    <property type="match status" value="1"/>
</dbReference>
<dbReference type="GO" id="GO:0005576">
    <property type="term" value="C:extracellular region"/>
    <property type="evidence" value="ECO:0007669"/>
    <property type="project" value="UniProtKB-SubCell"/>
</dbReference>
<keyword evidence="7 18" id="KW-0245">EGF-like domain</keyword>
<dbReference type="SMART" id="SM00181">
    <property type="entry name" value="EGF"/>
    <property type="match status" value="5"/>
</dbReference>
<dbReference type="PROSITE" id="PS50268">
    <property type="entry name" value="CADHERIN_2"/>
    <property type="match status" value="18"/>
</dbReference>
<dbReference type="FunFam" id="2.60.40.60:FF:000020">
    <property type="entry name" value="Dachsous cadherin-related 1b"/>
    <property type="match status" value="1"/>
</dbReference>
<dbReference type="EMBL" id="CAVLEF010000001">
    <property type="protein sequence ID" value="CAK1540531.1"/>
    <property type="molecule type" value="Genomic_DNA"/>
</dbReference>
<keyword evidence="25" id="KW-1185">Reference proteome</keyword>
<feature type="domain" description="EGF-like" evidence="22">
    <location>
        <begin position="2187"/>
        <end position="2223"/>
    </location>
</feature>
<evidence type="ECO:0000256" key="8">
    <source>
        <dbReference type="ARBA" id="ARBA00022692"/>
    </source>
</evidence>
<dbReference type="GO" id="GO:0001737">
    <property type="term" value="P:establishment of imaginal disc-derived wing hair orientation"/>
    <property type="evidence" value="ECO:0007669"/>
    <property type="project" value="UniProtKB-ARBA"/>
</dbReference>
<evidence type="ECO:0000259" key="22">
    <source>
        <dbReference type="PROSITE" id="PS50026"/>
    </source>
</evidence>
<dbReference type="GO" id="GO:0048589">
    <property type="term" value="P:developmental growth"/>
    <property type="evidence" value="ECO:0007669"/>
    <property type="project" value="UniProtKB-ARBA"/>
</dbReference>
<feature type="domain" description="Cadherin" evidence="23">
    <location>
        <begin position="1833"/>
        <end position="1938"/>
    </location>
</feature>
<evidence type="ECO:0000256" key="10">
    <source>
        <dbReference type="ARBA" id="ARBA00022737"/>
    </source>
</evidence>
<dbReference type="InterPro" id="IPR013818">
    <property type="entry name" value="Lipase"/>
</dbReference>
<feature type="domain" description="Cadherin" evidence="23">
    <location>
        <begin position="248"/>
        <end position="354"/>
    </location>
</feature>
<feature type="disulfide bond" evidence="18">
    <location>
        <begin position="2254"/>
        <end position="2263"/>
    </location>
</feature>
<organism evidence="24 25">
    <name type="scientific">Leptosia nina</name>
    <dbReference type="NCBI Taxonomy" id="320188"/>
    <lineage>
        <taxon>Eukaryota</taxon>
        <taxon>Metazoa</taxon>
        <taxon>Ecdysozoa</taxon>
        <taxon>Arthropoda</taxon>
        <taxon>Hexapoda</taxon>
        <taxon>Insecta</taxon>
        <taxon>Pterygota</taxon>
        <taxon>Neoptera</taxon>
        <taxon>Endopterygota</taxon>
        <taxon>Lepidoptera</taxon>
        <taxon>Glossata</taxon>
        <taxon>Ditrysia</taxon>
        <taxon>Papilionoidea</taxon>
        <taxon>Pieridae</taxon>
        <taxon>Pierinae</taxon>
        <taxon>Leptosia</taxon>
    </lineage>
</organism>
<keyword evidence="11 17" id="KW-0106">Calcium</keyword>
<accession>A0AAV1IWQ9</accession>
<dbReference type="InterPro" id="IPR001791">
    <property type="entry name" value="Laminin_G"/>
</dbReference>
<dbReference type="SUPFAM" id="SSF49899">
    <property type="entry name" value="Concanavalin A-like lectins/glucanases"/>
    <property type="match status" value="2"/>
</dbReference>
<dbReference type="Gene3D" id="2.10.25.10">
    <property type="entry name" value="Laminin"/>
    <property type="match status" value="4"/>
</dbReference>
<evidence type="ECO:0000256" key="13">
    <source>
        <dbReference type="ARBA" id="ARBA00022989"/>
    </source>
</evidence>
<dbReference type="Gene3D" id="3.40.50.1820">
    <property type="entry name" value="alpha/beta hydrolase"/>
    <property type="match status" value="1"/>
</dbReference>
<feature type="domain" description="Cadherin" evidence="23">
    <location>
        <begin position="778"/>
        <end position="885"/>
    </location>
</feature>
<feature type="domain" description="Cadherin" evidence="23">
    <location>
        <begin position="143"/>
        <end position="247"/>
    </location>
</feature>
<keyword evidence="10" id="KW-0677">Repeat</keyword>
<feature type="domain" description="Laminin G" evidence="21">
    <location>
        <begin position="2303"/>
        <end position="2497"/>
    </location>
</feature>
<evidence type="ECO:0000256" key="17">
    <source>
        <dbReference type="PROSITE-ProRule" id="PRU00043"/>
    </source>
</evidence>
<protein>
    <submittedName>
        <fullName evidence="24">Uncharacterized protein</fullName>
    </submittedName>
</protein>
<evidence type="ECO:0000256" key="16">
    <source>
        <dbReference type="ARBA" id="ARBA00023180"/>
    </source>
</evidence>
<feature type="domain" description="Cadherin" evidence="23">
    <location>
        <begin position="1096"/>
        <end position="1196"/>
    </location>
</feature>
<dbReference type="GO" id="GO:0022603">
    <property type="term" value="P:regulation of anatomical structure morphogenesis"/>
    <property type="evidence" value="ECO:0007669"/>
    <property type="project" value="UniProtKB-ARBA"/>
</dbReference>
<comment type="caution">
    <text evidence="18">Lacks conserved residue(s) required for the propagation of feature annotation.</text>
</comment>
<dbReference type="CDD" id="cd00707">
    <property type="entry name" value="Pancreat_lipase_like"/>
    <property type="match status" value="1"/>
</dbReference>
<dbReference type="GO" id="GO:0005509">
    <property type="term" value="F:calcium ion binding"/>
    <property type="evidence" value="ECO:0007669"/>
    <property type="project" value="UniProtKB-UniRule"/>
</dbReference>
<dbReference type="FunFam" id="3.40.50.1820:FF:000076">
    <property type="entry name" value="phospholipase A1"/>
    <property type="match status" value="1"/>
</dbReference>
<dbReference type="PRINTS" id="PR00821">
    <property type="entry name" value="TAGLIPASE"/>
</dbReference>
<feature type="disulfide bond" evidence="18">
    <location>
        <begin position="2292"/>
        <end position="2301"/>
    </location>
</feature>
<dbReference type="InterPro" id="IPR000742">
    <property type="entry name" value="EGF"/>
</dbReference>
<feature type="region of interest" description="Disordered" evidence="19">
    <location>
        <begin position="2898"/>
        <end position="2931"/>
    </location>
</feature>
<dbReference type="InterPro" id="IPR015919">
    <property type="entry name" value="Cadherin-like_sf"/>
</dbReference>
<dbReference type="InterPro" id="IPR020894">
    <property type="entry name" value="Cadherin_CS"/>
</dbReference>
<dbReference type="Pfam" id="PF02210">
    <property type="entry name" value="Laminin_G_2"/>
    <property type="match status" value="1"/>
</dbReference>
<feature type="transmembrane region" description="Helical" evidence="20">
    <location>
        <begin position="2764"/>
        <end position="2787"/>
    </location>
</feature>
<feature type="domain" description="EGF-like" evidence="22">
    <location>
        <begin position="2266"/>
        <end position="2302"/>
    </location>
</feature>
<name>A0AAV1IWQ9_9NEOP</name>
<feature type="compositionally biased region" description="Polar residues" evidence="19">
    <location>
        <begin position="3121"/>
        <end position="3140"/>
    </location>
</feature>
<dbReference type="GO" id="GO:0016339">
    <property type="term" value="P:calcium-dependent cell-cell adhesion via plasma membrane cell adhesion molecules"/>
    <property type="evidence" value="ECO:0007669"/>
    <property type="project" value="UniProtKB-ARBA"/>
</dbReference>
<evidence type="ECO:0000256" key="4">
    <source>
        <dbReference type="ARBA" id="ARBA00010701"/>
    </source>
</evidence>
<dbReference type="InterPro" id="IPR050971">
    <property type="entry name" value="Cadherin-domain_protein"/>
</dbReference>
<dbReference type="InterPro" id="IPR000734">
    <property type="entry name" value="TAG_lipase"/>
</dbReference>
<feature type="domain" description="Cadherin" evidence="23">
    <location>
        <begin position="887"/>
        <end position="992"/>
    </location>
</feature>
<evidence type="ECO:0000256" key="9">
    <source>
        <dbReference type="ARBA" id="ARBA00022729"/>
    </source>
</evidence>
<feature type="domain" description="Cadherin" evidence="23">
    <location>
        <begin position="1621"/>
        <end position="1726"/>
    </location>
</feature>
<dbReference type="FunFam" id="2.60.40.60:FF:000118">
    <property type="entry name" value="protocadherin Fat 4"/>
    <property type="match status" value="1"/>
</dbReference>
<keyword evidence="8 20" id="KW-0812">Transmembrane</keyword>
<evidence type="ECO:0000256" key="11">
    <source>
        <dbReference type="ARBA" id="ARBA00022837"/>
    </source>
</evidence>
<dbReference type="SMART" id="SM00282">
    <property type="entry name" value="LamG"/>
    <property type="match status" value="2"/>
</dbReference>
<dbReference type="GO" id="GO:0006629">
    <property type="term" value="P:lipid metabolic process"/>
    <property type="evidence" value="ECO:0007669"/>
    <property type="project" value="InterPro"/>
</dbReference>
<dbReference type="InterPro" id="IPR002126">
    <property type="entry name" value="Cadherin-like_dom"/>
</dbReference>
<dbReference type="PRINTS" id="PR00205">
    <property type="entry name" value="CADHERIN"/>
</dbReference>
<evidence type="ECO:0000256" key="12">
    <source>
        <dbReference type="ARBA" id="ARBA00022889"/>
    </source>
</evidence>
<evidence type="ECO:0000256" key="14">
    <source>
        <dbReference type="ARBA" id="ARBA00023136"/>
    </source>
</evidence>
<dbReference type="FunFam" id="2.60.40.60:FF:000013">
    <property type="entry name" value="Cadherin EGF LAG seven-pass G-type receptor"/>
    <property type="match status" value="1"/>
</dbReference>
<dbReference type="PROSITE" id="PS00022">
    <property type="entry name" value="EGF_1"/>
    <property type="match status" value="4"/>
</dbReference>
<keyword evidence="16" id="KW-0325">Glycoprotein</keyword>
<dbReference type="FunFam" id="2.60.40.60:FF:000037">
    <property type="entry name" value="FAT atypical cadherin 1"/>
    <property type="match status" value="1"/>
</dbReference>
<feature type="region of interest" description="Disordered" evidence="19">
    <location>
        <begin position="2969"/>
        <end position="3030"/>
    </location>
</feature>
<dbReference type="PROSITE" id="PS50026">
    <property type="entry name" value="EGF_3"/>
    <property type="match status" value="3"/>
</dbReference>
<dbReference type="FunFam" id="2.60.40.60:FF:000029">
    <property type="entry name" value="Cadherin EGF LAG seven-pass G-type receptor 3"/>
    <property type="match status" value="1"/>
</dbReference>
<dbReference type="FunFam" id="2.60.40.60:FF:000286">
    <property type="entry name" value="Cadherin-related tumor suppressor"/>
    <property type="match status" value="1"/>
</dbReference>
<keyword evidence="9" id="KW-0732">Signal</keyword>
<dbReference type="FunFam" id="2.60.40.60:FF:000035">
    <property type="entry name" value="Protocadherin Fat 3"/>
    <property type="match status" value="1"/>
</dbReference>
<keyword evidence="6" id="KW-0964">Secreted</keyword>
<feature type="compositionally biased region" description="Basic residues" evidence="19">
    <location>
        <begin position="2977"/>
        <end position="2991"/>
    </location>
</feature>
<dbReference type="InterPro" id="IPR013320">
    <property type="entry name" value="ConA-like_dom_sf"/>
</dbReference>
<dbReference type="Pfam" id="PF00054">
    <property type="entry name" value="Laminin_G_1"/>
    <property type="match status" value="1"/>
</dbReference>
<dbReference type="FunFam" id="2.60.40.60:FF:000116">
    <property type="entry name" value="Dachsous cadherin-related 2"/>
    <property type="match status" value="1"/>
</dbReference>
<evidence type="ECO:0000256" key="18">
    <source>
        <dbReference type="PROSITE-ProRule" id="PRU00076"/>
    </source>
</evidence>
<feature type="domain" description="Cadherin" evidence="23">
    <location>
        <begin position="993"/>
        <end position="1096"/>
    </location>
</feature>
<evidence type="ECO:0000259" key="23">
    <source>
        <dbReference type="PROSITE" id="PS50268"/>
    </source>
</evidence>
<keyword evidence="14 20" id="KW-0472">Membrane</keyword>
<dbReference type="CDD" id="cd00054">
    <property type="entry name" value="EGF_CA"/>
    <property type="match status" value="3"/>
</dbReference>
<gene>
    <name evidence="24" type="ORF">LNINA_LOCUS578</name>
</gene>
<dbReference type="PROSITE" id="PS50025">
    <property type="entry name" value="LAM_G_DOMAIN"/>
    <property type="match status" value="2"/>
</dbReference>
<feature type="domain" description="Cadherin" evidence="23">
    <location>
        <begin position="566"/>
        <end position="672"/>
    </location>
</feature>
<dbReference type="InterPro" id="IPR033906">
    <property type="entry name" value="Lipase_N"/>
</dbReference>
<evidence type="ECO:0000256" key="15">
    <source>
        <dbReference type="ARBA" id="ARBA00023157"/>
    </source>
</evidence>
<evidence type="ECO:0000256" key="7">
    <source>
        <dbReference type="ARBA" id="ARBA00022536"/>
    </source>
</evidence>
<dbReference type="GO" id="GO:0051239">
    <property type="term" value="P:regulation of multicellular organismal process"/>
    <property type="evidence" value="ECO:0007669"/>
    <property type="project" value="UniProtKB-ARBA"/>
</dbReference>
<dbReference type="GO" id="GO:0007156">
    <property type="term" value="P:homophilic cell adhesion via plasma membrane adhesion molecules"/>
    <property type="evidence" value="ECO:0007669"/>
    <property type="project" value="InterPro"/>
</dbReference>
<feature type="compositionally biased region" description="Polar residues" evidence="19">
    <location>
        <begin position="3173"/>
        <end position="3189"/>
    </location>
</feature>
<dbReference type="PROSITE" id="PS00232">
    <property type="entry name" value="CADHERIN_1"/>
    <property type="match status" value="9"/>
</dbReference>
<dbReference type="Pfam" id="PF00008">
    <property type="entry name" value="EGF"/>
    <property type="match status" value="2"/>
</dbReference>
<dbReference type="GO" id="GO:0005911">
    <property type="term" value="C:cell-cell junction"/>
    <property type="evidence" value="ECO:0007669"/>
    <property type="project" value="TreeGrafter"/>
</dbReference>
<comment type="caution">
    <text evidence="24">The sequence shown here is derived from an EMBL/GenBank/DDBJ whole genome shotgun (WGS) entry which is preliminary data.</text>
</comment>
<reference evidence="24 25" key="1">
    <citation type="submission" date="2023-11" db="EMBL/GenBank/DDBJ databases">
        <authorList>
            <person name="Okamura Y."/>
        </authorList>
    </citation>
    <scope>NUCLEOTIDE SEQUENCE [LARGE SCALE GENOMIC DNA]</scope>
</reference>
<feature type="domain" description="Cadherin" evidence="23">
    <location>
        <begin position="1727"/>
        <end position="1832"/>
    </location>
</feature>
<dbReference type="GO" id="GO:0035332">
    <property type="term" value="P:positive regulation of hippo signaling"/>
    <property type="evidence" value="ECO:0007669"/>
    <property type="project" value="UniProtKB-ARBA"/>
</dbReference>
<dbReference type="PROSITE" id="PS01186">
    <property type="entry name" value="EGF_2"/>
    <property type="match status" value="1"/>
</dbReference>
<evidence type="ECO:0000256" key="3">
    <source>
        <dbReference type="ARBA" id="ARBA00004613"/>
    </source>
</evidence>
<feature type="region of interest" description="Disordered" evidence="19">
    <location>
        <begin position="3120"/>
        <end position="3215"/>
    </location>
</feature>
<evidence type="ECO:0000256" key="1">
    <source>
        <dbReference type="ARBA" id="ARBA00004221"/>
    </source>
</evidence>